<evidence type="ECO:0000313" key="3">
    <source>
        <dbReference type="Proteomes" id="UP001485043"/>
    </source>
</evidence>
<dbReference type="EMBL" id="JALJOV010000952">
    <property type="protein sequence ID" value="KAK9857938.1"/>
    <property type="molecule type" value="Genomic_DNA"/>
</dbReference>
<dbReference type="AlphaFoldDB" id="A0AAW1SVA2"/>
<protein>
    <submittedName>
        <fullName evidence="2">Uncharacterized protein</fullName>
    </submittedName>
</protein>
<organism evidence="2 3">
    <name type="scientific">Apatococcus fuscideae</name>
    <dbReference type="NCBI Taxonomy" id="2026836"/>
    <lineage>
        <taxon>Eukaryota</taxon>
        <taxon>Viridiplantae</taxon>
        <taxon>Chlorophyta</taxon>
        <taxon>core chlorophytes</taxon>
        <taxon>Trebouxiophyceae</taxon>
        <taxon>Chlorellales</taxon>
        <taxon>Chlorellaceae</taxon>
        <taxon>Apatococcus</taxon>
    </lineage>
</organism>
<proteinExistence type="predicted"/>
<comment type="caution">
    <text evidence="2">The sequence shown here is derived from an EMBL/GenBank/DDBJ whole genome shotgun (WGS) entry which is preliminary data.</text>
</comment>
<feature type="compositionally biased region" description="Polar residues" evidence="1">
    <location>
        <begin position="31"/>
        <end position="42"/>
    </location>
</feature>
<sequence>MFMMAAPMPYDAPPDGEEPSRDSETDHPNAETAQGDNASSAYAPTASYDDGSILYSASTLEASTPASQ</sequence>
<name>A0AAW1SVA2_9CHLO</name>
<feature type="compositionally biased region" description="Basic and acidic residues" evidence="1">
    <location>
        <begin position="18"/>
        <end position="29"/>
    </location>
</feature>
<evidence type="ECO:0000256" key="1">
    <source>
        <dbReference type="SAM" id="MobiDB-lite"/>
    </source>
</evidence>
<keyword evidence="3" id="KW-1185">Reference proteome</keyword>
<gene>
    <name evidence="2" type="ORF">WJX84_003724</name>
</gene>
<dbReference type="Proteomes" id="UP001485043">
    <property type="component" value="Unassembled WGS sequence"/>
</dbReference>
<accession>A0AAW1SVA2</accession>
<reference evidence="2 3" key="1">
    <citation type="journal article" date="2024" name="Nat. Commun.">
        <title>Phylogenomics reveals the evolutionary origins of lichenization in chlorophyte algae.</title>
        <authorList>
            <person name="Puginier C."/>
            <person name="Libourel C."/>
            <person name="Otte J."/>
            <person name="Skaloud P."/>
            <person name="Haon M."/>
            <person name="Grisel S."/>
            <person name="Petersen M."/>
            <person name="Berrin J.G."/>
            <person name="Delaux P.M."/>
            <person name="Dal Grande F."/>
            <person name="Keller J."/>
        </authorList>
    </citation>
    <scope>NUCLEOTIDE SEQUENCE [LARGE SCALE GENOMIC DNA]</scope>
    <source>
        <strain evidence="2 3">SAG 2523</strain>
    </source>
</reference>
<evidence type="ECO:0000313" key="2">
    <source>
        <dbReference type="EMBL" id="KAK9857938.1"/>
    </source>
</evidence>
<feature type="region of interest" description="Disordered" evidence="1">
    <location>
        <begin position="1"/>
        <end position="48"/>
    </location>
</feature>